<dbReference type="EMBL" id="QROI01000006">
    <property type="protein sequence ID" value="RHL17505.1"/>
    <property type="molecule type" value="Genomic_DNA"/>
</dbReference>
<name>A0A415JAM9_9BACT</name>
<organism evidence="1 2">
    <name type="scientific">Phocaeicola plebeius</name>
    <dbReference type="NCBI Taxonomy" id="310297"/>
    <lineage>
        <taxon>Bacteria</taxon>
        <taxon>Pseudomonadati</taxon>
        <taxon>Bacteroidota</taxon>
        <taxon>Bacteroidia</taxon>
        <taxon>Bacteroidales</taxon>
        <taxon>Bacteroidaceae</taxon>
        <taxon>Phocaeicola</taxon>
    </lineage>
</organism>
<gene>
    <name evidence="1" type="ORF">DW035_05280</name>
</gene>
<comment type="caution">
    <text evidence="1">The sequence shown here is derived from an EMBL/GenBank/DDBJ whole genome shotgun (WGS) entry which is preliminary data.</text>
</comment>
<proteinExistence type="predicted"/>
<evidence type="ECO:0000313" key="1">
    <source>
        <dbReference type="EMBL" id="RHL17505.1"/>
    </source>
</evidence>
<sequence length="64" mass="7309">MGKNKELLKDFPDDFRKYMNLPEDTEAWNKITDLSLFLTSRNNSTTLQAIKVSNAIATNVVFIS</sequence>
<accession>A0A415JAM9</accession>
<dbReference type="RefSeq" id="WP_118441301.1">
    <property type="nucleotide sequence ID" value="NZ_JAQEYB010000032.1"/>
</dbReference>
<dbReference type="Proteomes" id="UP000284916">
    <property type="component" value="Unassembled WGS sequence"/>
</dbReference>
<reference evidence="1 2" key="1">
    <citation type="submission" date="2018-08" db="EMBL/GenBank/DDBJ databases">
        <title>A genome reference for cultivated species of the human gut microbiota.</title>
        <authorList>
            <person name="Zou Y."/>
            <person name="Xue W."/>
            <person name="Luo G."/>
        </authorList>
    </citation>
    <scope>NUCLEOTIDE SEQUENCE [LARGE SCALE GENOMIC DNA]</scope>
    <source>
        <strain evidence="1 2">AF39-11</strain>
    </source>
</reference>
<evidence type="ECO:0000313" key="2">
    <source>
        <dbReference type="Proteomes" id="UP000284916"/>
    </source>
</evidence>
<protein>
    <submittedName>
        <fullName evidence="1">Uncharacterized protein</fullName>
    </submittedName>
</protein>
<dbReference type="AlphaFoldDB" id="A0A415JAM9"/>